<proteinExistence type="predicted"/>
<evidence type="ECO:0000313" key="1">
    <source>
        <dbReference type="EMBL" id="TQE07462.1"/>
    </source>
</evidence>
<accession>A0A540N8T3</accession>
<evidence type="ECO:0000313" key="2">
    <source>
        <dbReference type="Proteomes" id="UP000315295"/>
    </source>
</evidence>
<comment type="caution">
    <text evidence="1">The sequence shown here is derived from an EMBL/GenBank/DDBJ whole genome shotgun (WGS) entry which is preliminary data.</text>
</comment>
<dbReference type="Proteomes" id="UP000315295">
    <property type="component" value="Unassembled WGS sequence"/>
</dbReference>
<sequence length="69" mass="7587">MKGLTATVFILQPKHIQHCAYLCVVDSCCSTLYALQPTIVANPAHTPAQSSSTPMFFTATFEKEKGRVR</sequence>
<keyword evidence="2" id="KW-1185">Reference proteome</keyword>
<dbReference type="EMBL" id="VIEB01000085">
    <property type="protein sequence ID" value="TQE07462.1"/>
    <property type="molecule type" value="Genomic_DNA"/>
</dbReference>
<reference evidence="1 2" key="1">
    <citation type="journal article" date="2019" name="G3 (Bethesda)">
        <title>Sequencing of a Wild Apple (Malus baccata) Genome Unravels the Differences Between Cultivated and Wild Apple Species Regarding Disease Resistance and Cold Tolerance.</title>
        <authorList>
            <person name="Chen X."/>
        </authorList>
    </citation>
    <scope>NUCLEOTIDE SEQUENCE [LARGE SCALE GENOMIC DNA]</scope>
    <source>
        <strain evidence="2">cv. Shandingzi</strain>
        <tissue evidence="1">Leaves</tissue>
    </source>
</reference>
<dbReference type="AlphaFoldDB" id="A0A540N8T3"/>
<gene>
    <name evidence="1" type="ORF">C1H46_006939</name>
</gene>
<protein>
    <submittedName>
        <fullName evidence="1">Uncharacterized protein</fullName>
    </submittedName>
</protein>
<organism evidence="1 2">
    <name type="scientific">Malus baccata</name>
    <name type="common">Siberian crab apple</name>
    <name type="synonym">Pyrus baccata</name>
    <dbReference type="NCBI Taxonomy" id="106549"/>
    <lineage>
        <taxon>Eukaryota</taxon>
        <taxon>Viridiplantae</taxon>
        <taxon>Streptophyta</taxon>
        <taxon>Embryophyta</taxon>
        <taxon>Tracheophyta</taxon>
        <taxon>Spermatophyta</taxon>
        <taxon>Magnoliopsida</taxon>
        <taxon>eudicotyledons</taxon>
        <taxon>Gunneridae</taxon>
        <taxon>Pentapetalae</taxon>
        <taxon>rosids</taxon>
        <taxon>fabids</taxon>
        <taxon>Rosales</taxon>
        <taxon>Rosaceae</taxon>
        <taxon>Amygdaloideae</taxon>
        <taxon>Maleae</taxon>
        <taxon>Malus</taxon>
    </lineage>
</organism>
<name>A0A540N8T3_MALBA</name>